<keyword evidence="2 3" id="KW-0456">Lyase</keyword>
<comment type="pathway">
    <text evidence="3 4">Cofactor biosynthesis; coenzyme A biosynthesis; CoA from (R)-pantothenate: step 2/5.</text>
</comment>
<comment type="caution">
    <text evidence="7">The sequence shown here is derived from an EMBL/GenBank/DDBJ whole genome shotgun (WGS) entry which is preliminary data.</text>
</comment>
<feature type="region of interest" description="Phosphopantothenoylcysteine decarboxylase" evidence="3">
    <location>
        <begin position="1"/>
        <end position="189"/>
    </location>
</feature>
<feature type="binding site" evidence="3">
    <location>
        <position position="337"/>
    </location>
    <ligand>
        <name>CTP</name>
        <dbReference type="ChEBI" id="CHEBI:37563"/>
    </ligand>
</feature>
<dbReference type="EC" id="4.1.1.36" evidence="3"/>
<dbReference type="Proteomes" id="UP000823849">
    <property type="component" value="Unassembled WGS sequence"/>
</dbReference>
<dbReference type="AlphaFoldDB" id="A0A9D2NB74"/>
<protein>
    <recommendedName>
        <fullName evidence="3">Coenzyme A biosynthesis bifunctional protein CoaBC</fullName>
    </recommendedName>
    <alternativeName>
        <fullName evidence="3">DNA/pantothenate metabolism flavoprotein</fullName>
    </alternativeName>
    <alternativeName>
        <fullName evidence="3">Phosphopantothenoylcysteine synthetase/decarboxylase</fullName>
        <shortName evidence="3">PPCS-PPCDC</shortName>
    </alternativeName>
    <domain>
        <recommendedName>
            <fullName evidence="3">Phosphopantothenoylcysteine decarboxylase</fullName>
            <shortName evidence="3">PPC decarboxylase</shortName>
            <shortName evidence="3">PPC-DC</shortName>
            <ecNumber evidence="3">4.1.1.36</ecNumber>
        </recommendedName>
        <alternativeName>
            <fullName evidence="3">CoaC</fullName>
        </alternativeName>
    </domain>
    <domain>
        <recommendedName>
            <fullName evidence="3">Phosphopantothenate--cysteine ligase</fullName>
            <ecNumber evidence="3">6.3.2.5</ecNumber>
        </recommendedName>
        <alternativeName>
            <fullName evidence="3">CoaB</fullName>
        </alternativeName>
        <alternativeName>
            <fullName evidence="3">Phosphopantothenoylcysteine synthetase</fullName>
            <shortName evidence="3">PPC synthetase</shortName>
            <shortName evidence="3">PPC-S</shortName>
        </alternativeName>
    </domain>
</protein>
<dbReference type="HAMAP" id="MF_02225">
    <property type="entry name" value="CoaBC"/>
    <property type="match status" value="1"/>
</dbReference>
<proteinExistence type="inferred from homology"/>
<dbReference type="Gene3D" id="3.40.50.10300">
    <property type="entry name" value="CoaB-like"/>
    <property type="match status" value="1"/>
</dbReference>
<dbReference type="EC" id="6.3.2.5" evidence="3"/>
<dbReference type="GO" id="GO:0015941">
    <property type="term" value="P:pantothenate catabolic process"/>
    <property type="evidence" value="ECO:0007669"/>
    <property type="project" value="InterPro"/>
</dbReference>
<feature type="binding site" evidence="3">
    <location>
        <position position="278"/>
    </location>
    <ligand>
        <name>CTP</name>
        <dbReference type="ChEBI" id="CHEBI:37563"/>
    </ligand>
</feature>
<feature type="active site" description="Proton donor" evidence="3">
    <location>
        <position position="157"/>
    </location>
</feature>
<feature type="binding site" evidence="3">
    <location>
        <position position="288"/>
    </location>
    <ligand>
        <name>CTP</name>
        <dbReference type="ChEBI" id="CHEBI:37563"/>
    </ligand>
</feature>
<evidence type="ECO:0000256" key="2">
    <source>
        <dbReference type="ARBA" id="ARBA00023239"/>
    </source>
</evidence>
<keyword evidence="1 3" id="KW-0210">Decarboxylase</keyword>
<comment type="cofactor">
    <cofactor evidence="3">
        <name>Mg(2+)</name>
        <dbReference type="ChEBI" id="CHEBI:18420"/>
    </cofactor>
</comment>
<dbReference type="GO" id="GO:0046872">
    <property type="term" value="F:metal ion binding"/>
    <property type="evidence" value="ECO:0007669"/>
    <property type="project" value="UniProtKB-KW"/>
</dbReference>
<dbReference type="InterPro" id="IPR003382">
    <property type="entry name" value="Flavoprotein"/>
</dbReference>
<dbReference type="SUPFAM" id="SSF52507">
    <property type="entry name" value="Homo-oligomeric flavin-containing Cys decarboxylases, HFCD"/>
    <property type="match status" value="1"/>
</dbReference>
<comment type="function">
    <text evidence="3">Catalyzes two sequential steps in the biosynthesis of coenzyme A. In the first step cysteine is conjugated to 4'-phosphopantothenate to form 4-phosphopantothenoylcysteine. In the second step the latter compound is decarboxylated to form 4'-phosphopantotheine.</text>
</comment>
<dbReference type="PANTHER" id="PTHR14359:SF6">
    <property type="entry name" value="PHOSPHOPANTOTHENOYLCYSTEINE DECARBOXYLASE"/>
    <property type="match status" value="1"/>
</dbReference>
<dbReference type="PANTHER" id="PTHR14359">
    <property type="entry name" value="HOMO-OLIGOMERIC FLAVIN CONTAINING CYS DECARBOXYLASE FAMILY"/>
    <property type="match status" value="1"/>
</dbReference>
<dbReference type="EMBL" id="DWWU01000027">
    <property type="protein sequence ID" value="HJC15459.1"/>
    <property type="molecule type" value="Genomic_DNA"/>
</dbReference>
<dbReference type="Gene3D" id="3.40.50.1950">
    <property type="entry name" value="Flavin prenyltransferase-like"/>
    <property type="match status" value="1"/>
</dbReference>
<keyword evidence="3" id="KW-0460">Magnesium</keyword>
<feature type="domain" description="DNA/pantothenate metabolism flavoprotein C-terminal" evidence="6">
    <location>
        <begin position="185"/>
        <end position="394"/>
    </location>
</feature>
<sequence length="399" mass="43339">MLKGKTVILGVTGSIAAYKAASLASMLVKQGAEVNVIMTANAVNFINPITFETLTGRKCLVDTFDRNFEFQVEHVSLAKKADLVMIAPASANVIGKMAGGIADDMLTTTVLACTCPKLVAPAMNTRMFENSIVQENMRKLESHGFQIISPAVGHLACGDTGAGKMPEPSVLLEYILQEIGMEKDLAGKKILITAGPTREAIDPVRFLTNHSTGKMGYALARIAAMRGADVTLVSGPVKLSVPLTVKCVNVTTAKEMFDTVRELAPEQEIIIKAAAVADYRPANVSSEKVKKTDGVLSLPLERTDDILQYLGDHKSADQFLCGFSMETEHMLENSRRKLEKKHLDMIVANNVKTEGAGFGADTNVVTILTKETIVELPMMSKEEVAERILDEIRERLSRR</sequence>
<evidence type="ECO:0000313" key="7">
    <source>
        <dbReference type="EMBL" id="HJC15459.1"/>
    </source>
</evidence>
<comment type="catalytic activity">
    <reaction evidence="3 4">
        <text>(R)-4'-phosphopantothenate + L-cysteine + CTP = N-[(R)-4-phosphopantothenoyl]-L-cysteine + CMP + diphosphate + H(+)</text>
        <dbReference type="Rhea" id="RHEA:19397"/>
        <dbReference type="ChEBI" id="CHEBI:10986"/>
        <dbReference type="ChEBI" id="CHEBI:15378"/>
        <dbReference type="ChEBI" id="CHEBI:33019"/>
        <dbReference type="ChEBI" id="CHEBI:35235"/>
        <dbReference type="ChEBI" id="CHEBI:37563"/>
        <dbReference type="ChEBI" id="CHEBI:59458"/>
        <dbReference type="ChEBI" id="CHEBI:60377"/>
        <dbReference type="EC" id="6.3.2.5"/>
    </reaction>
</comment>
<comment type="caution">
    <text evidence="3">Lacks conserved residue(s) required for the propagation of feature annotation.</text>
</comment>
<dbReference type="InterPro" id="IPR005252">
    <property type="entry name" value="CoaBC"/>
</dbReference>
<comment type="cofactor">
    <cofactor evidence="3">
        <name>FMN</name>
        <dbReference type="ChEBI" id="CHEBI:58210"/>
    </cofactor>
    <text evidence="3">Binds 1 FMN per subunit.</text>
</comment>
<dbReference type="NCBIfam" id="TIGR00521">
    <property type="entry name" value="coaBC_dfp"/>
    <property type="match status" value="1"/>
</dbReference>
<reference evidence="7" key="2">
    <citation type="submission" date="2021-04" db="EMBL/GenBank/DDBJ databases">
        <authorList>
            <person name="Gilroy R."/>
        </authorList>
    </citation>
    <scope>NUCLEOTIDE SEQUENCE</scope>
    <source>
        <strain evidence="7">CHK185-5351</strain>
    </source>
</reference>
<dbReference type="GO" id="GO:0010181">
    <property type="term" value="F:FMN binding"/>
    <property type="evidence" value="ECO:0007669"/>
    <property type="project" value="UniProtKB-UniRule"/>
</dbReference>
<dbReference type="InterPro" id="IPR007085">
    <property type="entry name" value="DNA/pantothenate-metab_flavo_C"/>
</dbReference>
<keyword evidence="3 4" id="KW-0436">Ligase</keyword>
<evidence type="ECO:0000313" key="8">
    <source>
        <dbReference type="Proteomes" id="UP000823849"/>
    </source>
</evidence>
<organism evidence="7 8">
    <name type="scientific">Candidatus Fusicatenibacter intestinigallinarum</name>
    <dbReference type="NCBI Taxonomy" id="2838598"/>
    <lineage>
        <taxon>Bacteria</taxon>
        <taxon>Bacillati</taxon>
        <taxon>Bacillota</taxon>
        <taxon>Clostridia</taxon>
        <taxon>Lachnospirales</taxon>
        <taxon>Lachnospiraceae</taxon>
        <taxon>Fusicatenibacter</taxon>
    </lineage>
</organism>
<keyword evidence="3 4" id="KW-0288">FMN</keyword>
<evidence type="ECO:0000256" key="3">
    <source>
        <dbReference type="HAMAP-Rule" id="MF_02225"/>
    </source>
</evidence>
<evidence type="ECO:0000256" key="4">
    <source>
        <dbReference type="RuleBase" id="RU364078"/>
    </source>
</evidence>
<reference evidence="7" key="1">
    <citation type="journal article" date="2021" name="PeerJ">
        <title>Extensive microbial diversity within the chicken gut microbiome revealed by metagenomics and culture.</title>
        <authorList>
            <person name="Gilroy R."/>
            <person name="Ravi A."/>
            <person name="Getino M."/>
            <person name="Pursley I."/>
            <person name="Horton D.L."/>
            <person name="Alikhan N.F."/>
            <person name="Baker D."/>
            <person name="Gharbi K."/>
            <person name="Hall N."/>
            <person name="Watson M."/>
            <person name="Adriaenssens E.M."/>
            <person name="Foster-Nyarko E."/>
            <person name="Jarju S."/>
            <person name="Secka A."/>
            <person name="Antonio M."/>
            <person name="Oren A."/>
            <person name="Chaudhuri R.R."/>
            <person name="La Ragione R."/>
            <person name="Hildebrand F."/>
            <person name="Pallen M.J."/>
        </authorList>
    </citation>
    <scope>NUCLEOTIDE SEQUENCE</scope>
    <source>
        <strain evidence="7">CHK185-5351</strain>
    </source>
</reference>
<dbReference type="Pfam" id="PF04127">
    <property type="entry name" value="DFP"/>
    <property type="match status" value="1"/>
</dbReference>
<comment type="catalytic activity">
    <reaction evidence="3 4">
        <text>N-[(R)-4-phosphopantothenoyl]-L-cysteine + H(+) = (R)-4'-phosphopantetheine + CO2</text>
        <dbReference type="Rhea" id="RHEA:16793"/>
        <dbReference type="ChEBI" id="CHEBI:15378"/>
        <dbReference type="ChEBI" id="CHEBI:16526"/>
        <dbReference type="ChEBI" id="CHEBI:59458"/>
        <dbReference type="ChEBI" id="CHEBI:61723"/>
        <dbReference type="EC" id="4.1.1.36"/>
    </reaction>
</comment>
<dbReference type="Pfam" id="PF02441">
    <property type="entry name" value="Flavoprotein"/>
    <property type="match status" value="1"/>
</dbReference>
<feature type="binding site" evidence="3">
    <location>
        <position position="323"/>
    </location>
    <ligand>
        <name>CTP</name>
        <dbReference type="ChEBI" id="CHEBI:37563"/>
    </ligand>
</feature>
<feature type="binding site" evidence="3">
    <location>
        <position position="341"/>
    </location>
    <ligand>
        <name>CTP</name>
        <dbReference type="ChEBI" id="CHEBI:37563"/>
    </ligand>
</feature>
<dbReference type="SUPFAM" id="SSF102645">
    <property type="entry name" value="CoaB-like"/>
    <property type="match status" value="1"/>
</dbReference>
<dbReference type="GO" id="GO:0071513">
    <property type="term" value="C:phosphopantothenoylcysteine decarboxylase complex"/>
    <property type="evidence" value="ECO:0007669"/>
    <property type="project" value="TreeGrafter"/>
</dbReference>
<comment type="pathway">
    <text evidence="3 4">Cofactor biosynthesis; coenzyme A biosynthesis; CoA from (R)-pantothenate: step 3/5.</text>
</comment>
<evidence type="ECO:0000259" key="5">
    <source>
        <dbReference type="Pfam" id="PF02441"/>
    </source>
</evidence>
<feature type="domain" description="Flavoprotein" evidence="5">
    <location>
        <begin position="5"/>
        <end position="177"/>
    </location>
</feature>
<comment type="similarity">
    <text evidence="3 4">In the N-terminal section; belongs to the HFCD (homo-oligomeric flavin containing Cys decarboxylase) superfamily.</text>
</comment>
<dbReference type="InterPro" id="IPR036551">
    <property type="entry name" value="Flavin_trans-like"/>
</dbReference>
<keyword evidence="3 4" id="KW-0285">Flavoprotein</keyword>
<dbReference type="GO" id="GO:0004632">
    <property type="term" value="F:phosphopantothenate--cysteine ligase activity"/>
    <property type="evidence" value="ECO:0007669"/>
    <property type="project" value="UniProtKB-UniRule"/>
</dbReference>
<evidence type="ECO:0000259" key="6">
    <source>
        <dbReference type="Pfam" id="PF04127"/>
    </source>
</evidence>
<comment type="function">
    <text evidence="4">Catalyzes two steps in the biosynthesis of coenzyme A. In the first step cysteine is conjugated to 4'-phosphopantothenate to form 4-phosphopantothenoylcysteine, in the latter compound is decarboxylated to form 4'-phosphopantotheine.</text>
</comment>
<dbReference type="GO" id="GO:0015937">
    <property type="term" value="P:coenzyme A biosynthetic process"/>
    <property type="evidence" value="ECO:0007669"/>
    <property type="project" value="UniProtKB-UniRule"/>
</dbReference>
<dbReference type="GO" id="GO:0004633">
    <property type="term" value="F:phosphopantothenoylcysteine decarboxylase activity"/>
    <property type="evidence" value="ECO:0007669"/>
    <property type="project" value="UniProtKB-UniRule"/>
</dbReference>
<gene>
    <name evidence="3 7" type="primary">coaBC</name>
    <name evidence="7" type="ORF">H9705_06480</name>
</gene>
<feature type="region of interest" description="Phosphopantothenate--cysteine ligase" evidence="3">
    <location>
        <begin position="190"/>
        <end position="399"/>
    </location>
</feature>
<name>A0A9D2NB74_9FIRM</name>
<dbReference type="InterPro" id="IPR035929">
    <property type="entry name" value="CoaB-like_sf"/>
</dbReference>
<accession>A0A9D2NB74</accession>
<keyword evidence="3" id="KW-0511">Multifunctional enzyme</keyword>
<comment type="similarity">
    <text evidence="3 4">In the C-terminal section; belongs to the PPC synthetase family.</text>
</comment>
<keyword evidence="3" id="KW-0479">Metal-binding</keyword>
<evidence type="ECO:0000256" key="1">
    <source>
        <dbReference type="ARBA" id="ARBA00022793"/>
    </source>
</evidence>